<dbReference type="AlphaFoldDB" id="A0A7K2IS11"/>
<feature type="transmembrane region" description="Helical" evidence="1">
    <location>
        <begin position="69"/>
        <end position="91"/>
    </location>
</feature>
<proteinExistence type="predicted"/>
<feature type="transmembrane region" description="Helical" evidence="1">
    <location>
        <begin position="137"/>
        <end position="157"/>
    </location>
</feature>
<feature type="transmembrane region" description="Helical" evidence="1">
    <location>
        <begin position="98"/>
        <end position="117"/>
    </location>
</feature>
<accession>A0A7K2IS11</accession>
<gene>
    <name evidence="2" type="ORF">GTW20_10160</name>
</gene>
<reference evidence="2 3" key="1">
    <citation type="journal article" date="2019" name="Nat. Commun.">
        <title>The antimicrobial potential of Streptomyces from insect microbiomes.</title>
        <authorList>
            <person name="Chevrette M.G."/>
            <person name="Carlson C.M."/>
            <person name="Ortega H.E."/>
            <person name="Thomas C."/>
            <person name="Ananiev G.E."/>
            <person name="Barns K.J."/>
            <person name="Book A.J."/>
            <person name="Cagnazzo J."/>
            <person name="Carlos C."/>
            <person name="Flanigan W."/>
            <person name="Grubbs K.J."/>
            <person name="Horn H.A."/>
            <person name="Hoffmann F.M."/>
            <person name="Klassen J.L."/>
            <person name="Knack J.J."/>
            <person name="Lewin G.R."/>
            <person name="McDonald B.R."/>
            <person name="Muller L."/>
            <person name="Melo W.G.P."/>
            <person name="Pinto-Tomas A.A."/>
            <person name="Schmitz A."/>
            <person name="Wendt-Pienkowski E."/>
            <person name="Wildman S."/>
            <person name="Zhao M."/>
            <person name="Zhang F."/>
            <person name="Bugni T.S."/>
            <person name="Andes D.R."/>
            <person name="Pupo M.T."/>
            <person name="Currie C.R."/>
        </authorList>
    </citation>
    <scope>NUCLEOTIDE SEQUENCE [LARGE SCALE GENOMIC DNA]</scope>
    <source>
        <strain evidence="2 3">SID5840</strain>
    </source>
</reference>
<evidence type="ECO:0000313" key="3">
    <source>
        <dbReference type="Proteomes" id="UP000467124"/>
    </source>
</evidence>
<dbReference type="Proteomes" id="UP000467124">
    <property type="component" value="Unassembled WGS sequence"/>
</dbReference>
<dbReference type="EMBL" id="WWHY01000001">
    <property type="protein sequence ID" value="MYR32627.1"/>
    <property type="molecule type" value="Genomic_DNA"/>
</dbReference>
<evidence type="ECO:0000313" key="2">
    <source>
        <dbReference type="EMBL" id="MYR32627.1"/>
    </source>
</evidence>
<dbReference type="RefSeq" id="WP_161110816.1">
    <property type="nucleotide sequence ID" value="NZ_JBHWJG010000004.1"/>
</dbReference>
<organism evidence="2 3">
    <name type="scientific">Nocardiopsis alba</name>
    <dbReference type="NCBI Taxonomy" id="53437"/>
    <lineage>
        <taxon>Bacteria</taxon>
        <taxon>Bacillati</taxon>
        <taxon>Actinomycetota</taxon>
        <taxon>Actinomycetes</taxon>
        <taxon>Streptosporangiales</taxon>
        <taxon>Nocardiopsidaceae</taxon>
        <taxon>Nocardiopsis</taxon>
    </lineage>
</organism>
<name>A0A7K2IS11_9ACTN</name>
<keyword evidence="1" id="KW-0812">Transmembrane</keyword>
<protein>
    <recommendedName>
        <fullName evidence="4">DUF2127 domain-containing protein</fullName>
    </recommendedName>
</protein>
<evidence type="ECO:0008006" key="4">
    <source>
        <dbReference type="Google" id="ProtNLM"/>
    </source>
</evidence>
<evidence type="ECO:0000256" key="1">
    <source>
        <dbReference type="SAM" id="Phobius"/>
    </source>
</evidence>
<keyword evidence="1" id="KW-0472">Membrane</keyword>
<sequence length="171" mass="18357">MNTSSLPRRGSSNDTVWTRRLQILVFVCSLVFTIGTTLQNFVIVDAAMLRHTMELAGLGPAEAAESVPGFLTGFRAVGCVFIVGNALGMFALWGRPWVYWWALAINAGQAAGVVMIPPEVFRASADLYGPAGLLPTLITDGGALVLLVVLLGFLLAYRTTWARRRPAHAPG</sequence>
<keyword evidence="1" id="KW-1133">Transmembrane helix</keyword>
<feature type="transmembrane region" description="Helical" evidence="1">
    <location>
        <begin position="21"/>
        <end position="49"/>
    </location>
</feature>
<comment type="caution">
    <text evidence="2">The sequence shown here is derived from an EMBL/GenBank/DDBJ whole genome shotgun (WGS) entry which is preliminary data.</text>
</comment>